<dbReference type="EMBL" id="CAJNIZ010011137">
    <property type="protein sequence ID" value="CAE7315323.1"/>
    <property type="molecule type" value="Genomic_DNA"/>
</dbReference>
<evidence type="ECO:0000313" key="10">
    <source>
        <dbReference type="EMBL" id="CAE7315323.1"/>
    </source>
</evidence>
<keyword evidence="5" id="KW-0949">S-adenosyl-L-methionine</keyword>
<proteinExistence type="inferred from homology"/>
<reference evidence="10" key="1">
    <citation type="submission" date="2021-02" db="EMBL/GenBank/DDBJ databases">
        <authorList>
            <person name="Dougan E. K."/>
            <person name="Rhodes N."/>
            <person name="Thang M."/>
            <person name="Chan C."/>
        </authorList>
    </citation>
    <scope>NUCLEOTIDE SEQUENCE</scope>
</reference>
<dbReference type="OrthoDB" id="407003at2759"/>
<dbReference type="EC" id="2.1.1.113" evidence="2"/>
<evidence type="ECO:0000256" key="7">
    <source>
        <dbReference type="ARBA" id="ARBA00049120"/>
    </source>
</evidence>
<sequence length="657" mass="73790">MEVELHCCGSEVFEPETVDLVFTSPPYFNTELYSDEATQSHVKFPTAQTWRLGFLVPTLHNAAAALRPGGYFLLALTSRRTHRRAGLDLEAEVQAISSDFGLQQELNCALNQETTVWMEKTSFDEQPRRSGSLSHGSAGKRWLLFLEVICIVHSIRDAPALGKDVVDEKTKDKPLLEEIDQAQLKAVLVAYAEQLGFRQSLESALRGSGGICPTEGLWENKGCAPISSDLKACNCSDYRACKNATKLPGLEEELTRGSAMRLYAGSCEYSGRSEKIALVVMLGVTVSLGLWCAVQNHVHRGKQMSFSLDEEEMKADSPTEAHQNDQPANGDAQGESSSQPDAVPEGYKVRMNEFGELMKTEKPFPELVMEVMKMAPGNTQNMRPISGNIYRYWALGGQKKSWLIYCGFRFVLLIQLLVPAAICRWSYYQYDWPNTEIRFVRYEFGDLEFGVSHVVSRLLSFLFTYCISLHALSITKKACRGNFSLFLLISNLPESICVPQSAYLFLFLDGFMTCYLTMTSLLAMVLVFSFAEGPKDICFDALGLLFILRLHEVDGDLDFISTQDFDSDRVGELCHYVLSCKALRNEREMEDRVPLRWTLLWDMTELLIYWILMLVPVFQLFVVDGLVLRSTGLSVGVLGAHIAQEEARLSMLESHGH</sequence>
<feature type="region of interest" description="Disordered" evidence="8">
    <location>
        <begin position="307"/>
        <end position="345"/>
    </location>
</feature>
<dbReference type="GO" id="GO:0015667">
    <property type="term" value="F:site-specific DNA-methyltransferase (cytosine-N4-specific) activity"/>
    <property type="evidence" value="ECO:0007669"/>
    <property type="project" value="UniProtKB-EC"/>
</dbReference>
<comment type="catalytic activity">
    <reaction evidence="7">
        <text>a 2'-deoxycytidine in DNA + S-adenosyl-L-methionine = an N(4)-methyl-2'-deoxycytidine in DNA + S-adenosyl-L-homocysteine + H(+)</text>
        <dbReference type="Rhea" id="RHEA:16857"/>
        <dbReference type="Rhea" id="RHEA-COMP:11369"/>
        <dbReference type="Rhea" id="RHEA-COMP:13674"/>
        <dbReference type="ChEBI" id="CHEBI:15378"/>
        <dbReference type="ChEBI" id="CHEBI:57856"/>
        <dbReference type="ChEBI" id="CHEBI:59789"/>
        <dbReference type="ChEBI" id="CHEBI:85452"/>
        <dbReference type="ChEBI" id="CHEBI:137933"/>
        <dbReference type="EC" id="2.1.1.113"/>
    </reaction>
</comment>
<evidence type="ECO:0000256" key="1">
    <source>
        <dbReference type="ARBA" id="ARBA00010203"/>
    </source>
</evidence>
<organism evidence="10 11">
    <name type="scientific">Symbiodinium pilosum</name>
    <name type="common">Dinoflagellate</name>
    <dbReference type="NCBI Taxonomy" id="2952"/>
    <lineage>
        <taxon>Eukaryota</taxon>
        <taxon>Sar</taxon>
        <taxon>Alveolata</taxon>
        <taxon>Dinophyceae</taxon>
        <taxon>Suessiales</taxon>
        <taxon>Symbiodiniaceae</taxon>
        <taxon>Symbiodinium</taxon>
    </lineage>
</organism>
<dbReference type="PROSITE" id="PS00093">
    <property type="entry name" value="N4_MTASE"/>
    <property type="match status" value="1"/>
</dbReference>
<dbReference type="Gene3D" id="3.40.50.150">
    <property type="entry name" value="Vaccinia Virus protein VP39"/>
    <property type="match status" value="1"/>
</dbReference>
<feature type="transmembrane region" description="Helical" evidence="9">
    <location>
        <begin position="485"/>
        <end position="504"/>
    </location>
</feature>
<dbReference type="GO" id="GO:0032259">
    <property type="term" value="P:methylation"/>
    <property type="evidence" value="ECO:0007669"/>
    <property type="project" value="UniProtKB-KW"/>
</dbReference>
<evidence type="ECO:0000256" key="6">
    <source>
        <dbReference type="ARBA" id="ARBA00022747"/>
    </source>
</evidence>
<feature type="transmembrane region" description="Helical" evidence="9">
    <location>
        <begin position="276"/>
        <end position="294"/>
    </location>
</feature>
<dbReference type="InterPro" id="IPR029063">
    <property type="entry name" value="SAM-dependent_MTases_sf"/>
</dbReference>
<dbReference type="GO" id="GO:0003677">
    <property type="term" value="F:DNA binding"/>
    <property type="evidence" value="ECO:0007669"/>
    <property type="project" value="InterPro"/>
</dbReference>
<feature type="transmembrane region" description="Helical" evidence="9">
    <location>
        <begin position="606"/>
        <end position="628"/>
    </location>
</feature>
<keyword evidence="9" id="KW-0472">Membrane</keyword>
<dbReference type="Proteomes" id="UP000649617">
    <property type="component" value="Unassembled WGS sequence"/>
</dbReference>
<evidence type="ECO:0000313" key="11">
    <source>
        <dbReference type="Proteomes" id="UP000649617"/>
    </source>
</evidence>
<evidence type="ECO:0000256" key="8">
    <source>
        <dbReference type="SAM" id="MobiDB-lite"/>
    </source>
</evidence>
<evidence type="ECO:0000256" key="9">
    <source>
        <dbReference type="SAM" id="Phobius"/>
    </source>
</evidence>
<gene>
    <name evidence="10" type="ORF">SPIL2461_LOCUS7237</name>
</gene>
<evidence type="ECO:0000256" key="5">
    <source>
        <dbReference type="ARBA" id="ARBA00022691"/>
    </source>
</evidence>
<keyword evidence="9" id="KW-1133">Transmembrane helix</keyword>
<accession>A0A812NNC3</accession>
<dbReference type="InterPro" id="IPR017985">
    <property type="entry name" value="MeTrfase_CN4_CS"/>
</dbReference>
<evidence type="ECO:0000256" key="2">
    <source>
        <dbReference type="ARBA" id="ARBA00012185"/>
    </source>
</evidence>
<feature type="transmembrane region" description="Helical" evidence="9">
    <location>
        <begin position="402"/>
        <end position="422"/>
    </location>
</feature>
<evidence type="ECO:0000256" key="3">
    <source>
        <dbReference type="ARBA" id="ARBA00022603"/>
    </source>
</evidence>
<keyword evidence="4" id="KW-0808">Transferase</keyword>
<feature type="transmembrane region" description="Helical" evidence="9">
    <location>
        <begin position="510"/>
        <end position="531"/>
    </location>
</feature>
<keyword evidence="11" id="KW-1185">Reference proteome</keyword>
<name>A0A812NNC3_SYMPI</name>
<comment type="similarity">
    <text evidence="1">Belongs to the N(4)/N(6)-methyltransferase family. N(4) subfamily.</text>
</comment>
<keyword evidence="6" id="KW-0680">Restriction system</keyword>
<dbReference type="AlphaFoldDB" id="A0A812NNC3"/>
<feature type="compositionally biased region" description="Basic and acidic residues" evidence="8">
    <location>
        <begin position="314"/>
        <end position="323"/>
    </location>
</feature>
<feature type="transmembrane region" description="Helical" evidence="9">
    <location>
        <begin position="454"/>
        <end position="473"/>
    </location>
</feature>
<dbReference type="GO" id="GO:0009307">
    <property type="term" value="P:DNA restriction-modification system"/>
    <property type="evidence" value="ECO:0007669"/>
    <property type="project" value="UniProtKB-KW"/>
</dbReference>
<comment type="caution">
    <text evidence="10">The sequence shown here is derived from an EMBL/GenBank/DDBJ whole genome shotgun (WGS) entry which is preliminary data.</text>
</comment>
<protein>
    <recommendedName>
        <fullName evidence="2">site-specific DNA-methyltransferase (cytosine-N(4)-specific)</fullName>
        <ecNumber evidence="2">2.1.1.113</ecNumber>
    </recommendedName>
</protein>
<dbReference type="SUPFAM" id="SSF53335">
    <property type="entry name" value="S-adenosyl-L-methionine-dependent methyltransferases"/>
    <property type="match status" value="1"/>
</dbReference>
<evidence type="ECO:0000256" key="4">
    <source>
        <dbReference type="ARBA" id="ARBA00022679"/>
    </source>
</evidence>
<keyword evidence="3" id="KW-0489">Methyltransferase</keyword>
<keyword evidence="9" id="KW-0812">Transmembrane</keyword>